<evidence type="ECO:0000313" key="8">
    <source>
        <dbReference type="EMBL" id="SGY33741.1"/>
    </source>
</evidence>
<dbReference type="GO" id="GO:0006886">
    <property type="term" value="P:intracellular protein transport"/>
    <property type="evidence" value="ECO:0007669"/>
    <property type="project" value="InterPro"/>
</dbReference>
<dbReference type="GO" id="GO:0005783">
    <property type="term" value="C:endoplasmic reticulum"/>
    <property type="evidence" value="ECO:0007669"/>
    <property type="project" value="TreeGrafter"/>
</dbReference>
<keyword evidence="9" id="KW-1185">Reference proteome</keyword>
<dbReference type="AlphaFoldDB" id="A0A2X0LZ01"/>
<name>A0A2X0LZ01_9BASI</name>
<feature type="compositionally biased region" description="Basic and acidic residues" evidence="5">
    <location>
        <begin position="867"/>
        <end position="878"/>
    </location>
</feature>
<evidence type="ECO:0000256" key="1">
    <source>
        <dbReference type="ARBA" id="ARBA00004555"/>
    </source>
</evidence>
<dbReference type="GO" id="GO:0012507">
    <property type="term" value="C:ER to Golgi transport vesicle membrane"/>
    <property type="evidence" value="ECO:0007669"/>
    <property type="project" value="TreeGrafter"/>
</dbReference>
<keyword evidence="3 4" id="KW-0175">Coiled coil</keyword>
<evidence type="ECO:0000256" key="3">
    <source>
        <dbReference type="ARBA" id="ARBA00023054"/>
    </source>
</evidence>
<dbReference type="InterPro" id="IPR006955">
    <property type="entry name" value="Uso1_p115_C"/>
</dbReference>
<feature type="region of interest" description="Disordered" evidence="5">
    <location>
        <begin position="385"/>
        <end position="427"/>
    </location>
</feature>
<protein>
    <submittedName>
        <fullName evidence="8">BQ5605_C002g01536 protein</fullName>
    </submittedName>
</protein>
<feature type="compositionally biased region" description="Polar residues" evidence="5">
    <location>
        <begin position="961"/>
        <end position="974"/>
    </location>
</feature>
<dbReference type="SUPFAM" id="SSF48371">
    <property type="entry name" value="ARM repeat"/>
    <property type="match status" value="1"/>
</dbReference>
<dbReference type="GO" id="GO:0006888">
    <property type="term" value="P:endoplasmic reticulum to Golgi vesicle-mediated transport"/>
    <property type="evidence" value="ECO:0007669"/>
    <property type="project" value="TreeGrafter"/>
</dbReference>
<gene>
    <name evidence="8" type="primary">BQ5605_C002g01536</name>
    <name evidence="8" type="ORF">BQ5605_C002G01536</name>
</gene>
<sequence length="1133" mass="123518">MFSTLARGYGALSAGATQQSPVETIDKLCDRLLNGTHLEDRRAALLGLKGLSRDWKSVRARELFVLEVGQRALPILLGVLEEDAPEDVEMAKAVVETFSLLCEVEEVDSRPVRDDSGLRNTDGFLQTAAPLHTLLTLLTPVHFYLRFFSLQLLGVLIANRSSQVQAHVLTAPGGVGRLVETLDDTREIIRNESLLLIIALTTSNADIQKLLAFEGAFDKLFAIVRQEGGIGSGGIVVQDCLAAIGGLLRWNVSNQNYFRETSCIPLLAPLLLFPLPMAQTPASLSAFALQSWSEQKVVNAGLVLSLVRMLVGGAGAGREANQKALLTSGMSRCLAEMALASNAPSMLKSQAMNALADILRLSPPNQAALNSLIVVPLIRPMASPPAEHYNPHYDDGEQAQQRGGGSQSDDEDEDEVDRRSNRSKWRKGTPAPAVIAVVRLAVVGDGTPGRSGLRVRAAAANLFQSYVANSTETQLGILSTMVAPSPDTDPSGPQIPSAGSILLHAMRTFPSATRDHFDSYVPFFACLLFSHLIMGSETSKEFARKIYFTGDDAEPGGYGDEEERASLVSILVGNLMMAQREQVQSANAGLGPDRGLEWSRIMVGYLMVLSLWLWDSPTTVTEFLSEGSNLQVKTNALSIADGVLQLIQPITQSSGVDSVVQGLCAFLLGICYEYNREPGPITRETLHPILHSRVGADQFVSRILRLREDERFRSVGPAVLELIDEEMEEELGEEQGLWFDYSFVEFLKTNYISVQRAILMDPTANTTSRRSLDGNGDSYEVVTALRSSIAAQTEQMEDMRNQILGLAAERDEEVSSSSGLVDSQRIAFQNEIESLTARISGLQAELEQAYAEVNAARTGGGGGSNNNRDDPYTPRGGDDPYAPRGDDPYAPSLPAAAAVTSPLDPVVDHEASKKIEILEQEIATLRTELDTAHSEHQRVLSELELARHSRTVDDLFGGGQPTSQGANETSSFQSGIDFFNSSSTQTISSNDSPFGSHPPAPPPTHDPMELERLRAELERTQKLLESTNSQLETSRQHLASTRTELDQLRDATPLDVDTIRAGRSDDALAEEVSTLRRELEQAQSAKEEADKEQEDLLVLLEDVSSKRKMDKQRMRSAFMQVSDDEDDDEDDLS</sequence>
<dbReference type="STRING" id="796604.A0A2X0LZ01"/>
<feature type="domain" description="Uso1/p115-like vesicle tethering protein C-terminal" evidence="7">
    <location>
        <begin position="1016"/>
        <end position="1131"/>
    </location>
</feature>
<evidence type="ECO:0000259" key="7">
    <source>
        <dbReference type="Pfam" id="PF04871"/>
    </source>
</evidence>
<dbReference type="PANTHER" id="PTHR10013">
    <property type="entry name" value="GENERAL VESICULAR TRANSPORT FACTOR P115"/>
    <property type="match status" value="1"/>
</dbReference>
<comment type="subcellular location">
    <subcellularLocation>
        <location evidence="1">Golgi apparatus</location>
    </subcellularLocation>
</comment>
<feature type="compositionally biased region" description="Low complexity" evidence="5">
    <location>
        <begin position="980"/>
        <end position="995"/>
    </location>
</feature>
<dbReference type="Pfam" id="PF04871">
    <property type="entry name" value="Uso1_p115_C"/>
    <property type="match status" value="1"/>
</dbReference>
<evidence type="ECO:0000256" key="5">
    <source>
        <dbReference type="SAM" id="MobiDB-lite"/>
    </source>
</evidence>
<accession>A0A2X0LZ01</accession>
<evidence type="ECO:0000259" key="6">
    <source>
        <dbReference type="Pfam" id="PF04869"/>
    </source>
</evidence>
<dbReference type="GO" id="GO:0000139">
    <property type="term" value="C:Golgi membrane"/>
    <property type="evidence" value="ECO:0007669"/>
    <property type="project" value="InterPro"/>
</dbReference>
<feature type="compositionally biased region" description="Pro residues" evidence="5">
    <location>
        <begin position="996"/>
        <end position="1005"/>
    </location>
</feature>
<dbReference type="InterPro" id="IPR024095">
    <property type="entry name" value="Vesicle_P115"/>
</dbReference>
<dbReference type="EMBL" id="FQNC01000041">
    <property type="protein sequence ID" value="SGY33741.1"/>
    <property type="molecule type" value="Genomic_DNA"/>
</dbReference>
<evidence type="ECO:0000256" key="2">
    <source>
        <dbReference type="ARBA" id="ARBA00023034"/>
    </source>
</evidence>
<dbReference type="GO" id="GO:0048211">
    <property type="term" value="P:Golgi vesicle docking"/>
    <property type="evidence" value="ECO:0007669"/>
    <property type="project" value="TreeGrafter"/>
</dbReference>
<feature type="compositionally biased region" description="Acidic residues" evidence="5">
    <location>
        <begin position="1122"/>
        <end position="1133"/>
    </location>
</feature>
<feature type="region of interest" description="Disordered" evidence="5">
    <location>
        <begin position="953"/>
        <end position="1014"/>
    </location>
</feature>
<dbReference type="Pfam" id="PF04869">
    <property type="entry name" value="Uso1_p115_head"/>
    <property type="match status" value="1"/>
</dbReference>
<organism evidence="8 9">
    <name type="scientific">Microbotryum silenes-dioicae</name>
    <dbReference type="NCBI Taxonomy" id="796604"/>
    <lineage>
        <taxon>Eukaryota</taxon>
        <taxon>Fungi</taxon>
        <taxon>Dikarya</taxon>
        <taxon>Basidiomycota</taxon>
        <taxon>Pucciniomycotina</taxon>
        <taxon>Microbotryomycetes</taxon>
        <taxon>Microbotryales</taxon>
        <taxon>Microbotryaceae</taxon>
        <taxon>Microbotryum</taxon>
    </lineage>
</organism>
<feature type="domain" description="Vesicle tethering protein Uso1/P115-like head" evidence="6">
    <location>
        <begin position="449"/>
        <end position="758"/>
    </location>
</feature>
<feature type="coiled-coil region" evidence="4">
    <location>
        <begin position="782"/>
        <end position="852"/>
    </location>
</feature>
<dbReference type="Proteomes" id="UP000249464">
    <property type="component" value="Unassembled WGS sequence"/>
</dbReference>
<evidence type="ECO:0000256" key="4">
    <source>
        <dbReference type="SAM" id="Coils"/>
    </source>
</evidence>
<feature type="coiled-coil region" evidence="4">
    <location>
        <begin position="908"/>
        <end position="935"/>
    </location>
</feature>
<proteinExistence type="predicted"/>
<keyword evidence="2" id="KW-0333">Golgi apparatus</keyword>
<evidence type="ECO:0000313" key="9">
    <source>
        <dbReference type="Proteomes" id="UP000249464"/>
    </source>
</evidence>
<dbReference type="InterPro" id="IPR016024">
    <property type="entry name" value="ARM-type_fold"/>
</dbReference>
<dbReference type="InterPro" id="IPR006953">
    <property type="entry name" value="Vesicle_Uso1_P115_head"/>
</dbReference>
<dbReference type="InterPro" id="IPR011989">
    <property type="entry name" value="ARM-like"/>
</dbReference>
<dbReference type="Gene3D" id="1.25.10.10">
    <property type="entry name" value="Leucine-rich Repeat Variant"/>
    <property type="match status" value="1"/>
</dbReference>
<reference evidence="8 9" key="1">
    <citation type="submission" date="2016-11" db="EMBL/GenBank/DDBJ databases">
        <authorList>
            <person name="Jaros S."/>
            <person name="Januszkiewicz K."/>
            <person name="Wedrychowicz H."/>
        </authorList>
    </citation>
    <scope>NUCLEOTIDE SEQUENCE [LARGE SCALE GENOMIC DNA]</scope>
</reference>
<feature type="region of interest" description="Disordered" evidence="5">
    <location>
        <begin position="856"/>
        <end position="894"/>
    </location>
</feature>
<dbReference type="GO" id="GO:0048280">
    <property type="term" value="P:vesicle fusion with Golgi apparatus"/>
    <property type="evidence" value="ECO:0007669"/>
    <property type="project" value="InterPro"/>
</dbReference>
<dbReference type="GO" id="GO:0005795">
    <property type="term" value="C:Golgi stack"/>
    <property type="evidence" value="ECO:0007669"/>
    <property type="project" value="TreeGrafter"/>
</dbReference>
<dbReference type="PANTHER" id="PTHR10013:SF0">
    <property type="entry name" value="GENERAL VESICULAR TRANSPORT FACTOR P115"/>
    <property type="match status" value="1"/>
</dbReference>
<feature type="region of interest" description="Disordered" evidence="5">
    <location>
        <begin position="1108"/>
        <end position="1133"/>
    </location>
</feature>